<keyword evidence="1" id="KW-1133">Transmembrane helix</keyword>
<dbReference type="CDD" id="cd03392">
    <property type="entry name" value="PAP2_like_2"/>
    <property type="match status" value="1"/>
</dbReference>
<feature type="transmembrane region" description="Helical" evidence="1">
    <location>
        <begin position="101"/>
        <end position="120"/>
    </location>
</feature>
<evidence type="ECO:0000313" key="4">
    <source>
        <dbReference type="Proteomes" id="UP001162881"/>
    </source>
</evidence>
<dbReference type="InterPro" id="IPR036938">
    <property type="entry name" value="PAP2/HPO_sf"/>
</dbReference>
<name>A0ABT0BC55_9SPHN</name>
<feature type="transmembrane region" description="Helical" evidence="1">
    <location>
        <begin position="140"/>
        <end position="162"/>
    </location>
</feature>
<dbReference type="SMART" id="SM00014">
    <property type="entry name" value="acidPPc"/>
    <property type="match status" value="1"/>
</dbReference>
<dbReference type="EMBL" id="JALHLF010000021">
    <property type="protein sequence ID" value="MCJ2182623.1"/>
    <property type="molecule type" value="Genomic_DNA"/>
</dbReference>
<comment type="caution">
    <text evidence="3">The sequence shown here is derived from an EMBL/GenBank/DDBJ whole genome shotgun (WGS) entry which is preliminary data.</text>
</comment>
<feature type="domain" description="Phosphatidic acid phosphatase type 2/haloperoxidase" evidence="2">
    <location>
        <begin position="98"/>
        <end position="211"/>
    </location>
</feature>
<gene>
    <name evidence="3" type="ORF">MTR62_07950</name>
</gene>
<dbReference type="PANTHER" id="PTHR14969">
    <property type="entry name" value="SPHINGOSINE-1-PHOSPHATE PHOSPHOHYDROLASE"/>
    <property type="match status" value="1"/>
</dbReference>
<sequence length="231" mass="24062">MIIPAQPVSTAPRAITIATLLAWLALLLSALAVLTGASAAFDWSALLALRTADGGPPGPHWLTPAIAGVTLLGAVAVRIAVWIGAGLILLRLSRTREAVRLSLTFLSGWLLVALVKASVARPRPPVDLHLSPAHGFSFPSGHSFSAAMIFLSLALTFAPLVSQPRLRRILVPAAVLVSAAVAASRIWLGVHWASDALTGWLAGLAWALTSALLFARFSAPGSLHRAAAPRP</sequence>
<feature type="transmembrane region" description="Helical" evidence="1">
    <location>
        <begin position="169"/>
        <end position="190"/>
    </location>
</feature>
<evidence type="ECO:0000313" key="3">
    <source>
        <dbReference type="EMBL" id="MCJ2182623.1"/>
    </source>
</evidence>
<feature type="transmembrane region" description="Helical" evidence="1">
    <location>
        <begin position="196"/>
        <end position="215"/>
    </location>
</feature>
<dbReference type="Pfam" id="PF01569">
    <property type="entry name" value="PAP2"/>
    <property type="match status" value="1"/>
</dbReference>
<keyword evidence="1" id="KW-0472">Membrane</keyword>
<dbReference type="PANTHER" id="PTHR14969:SF13">
    <property type="entry name" value="AT30094P"/>
    <property type="match status" value="1"/>
</dbReference>
<dbReference type="InterPro" id="IPR000326">
    <property type="entry name" value="PAP2/HPO"/>
</dbReference>
<feature type="transmembrane region" description="Helical" evidence="1">
    <location>
        <begin position="63"/>
        <end position="89"/>
    </location>
</feature>
<protein>
    <submittedName>
        <fullName evidence="3">Phosphatase PAP2 family protein</fullName>
    </submittedName>
</protein>
<reference evidence="3" key="1">
    <citation type="submission" date="2022-03" db="EMBL/GenBank/DDBJ databases">
        <title>Identification of a novel bacterium isolated from mangrove sediments.</title>
        <authorList>
            <person name="Pan X."/>
        </authorList>
    </citation>
    <scope>NUCLEOTIDE SEQUENCE</scope>
    <source>
        <strain evidence="3">B1949</strain>
    </source>
</reference>
<dbReference type="Gene3D" id="1.20.144.10">
    <property type="entry name" value="Phosphatidic acid phosphatase type 2/haloperoxidase"/>
    <property type="match status" value="1"/>
</dbReference>
<accession>A0ABT0BC55</accession>
<evidence type="ECO:0000259" key="2">
    <source>
        <dbReference type="SMART" id="SM00014"/>
    </source>
</evidence>
<dbReference type="SUPFAM" id="SSF48317">
    <property type="entry name" value="Acid phosphatase/Vanadium-dependent haloperoxidase"/>
    <property type="match status" value="1"/>
</dbReference>
<proteinExistence type="predicted"/>
<evidence type="ECO:0000256" key="1">
    <source>
        <dbReference type="SAM" id="Phobius"/>
    </source>
</evidence>
<dbReference type="RefSeq" id="WP_244018744.1">
    <property type="nucleotide sequence ID" value="NZ_JALHLF010000021.1"/>
</dbReference>
<organism evidence="3 4">
    <name type="scientific">Novosphingobium organovorum</name>
    <dbReference type="NCBI Taxonomy" id="2930092"/>
    <lineage>
        <taxon>Bacteria</taxon>
        <taxon>Pseudomonadati</taxon>
        <taxon>Pseudomonadota</taxon>
        <taxon>Alphaproteobacteria</taxon>
        <taxon>Sphingomonadales</taxon>
        <taxon>Sphingomonadaceae</taxon>
        <taxon>Novosphingobium</taxon>
    </lineage>
</organism>
<keyword evidence="1" id="KW-0812">Transmembrane</keyword>
<keyword evidence="4" id="KW-1185">Reference proteome</keyword>
<dbReference type="Proteomes" id="UP001162881">
    <property type="component" value="Unassembled WGS sequence"/>
</dbReference>